<evidence type="ECO:0000313" key="3">
    <source>
        <dbReference type="Proteomes" id="UP001642406"/>
    </source>
</evidence>
<dbReference type="NCBIfam" id="NF041278">
    <property type="entry name" value="CmcJ_NvfI_EfuI"/>
    <property type="match status" value="1"/>
</dbReference>
<organism evidence="2 3">
    <name type="scientific">Sporothrix bragantina</name>
    <dbReference type="NCBI Taxonomy" id="671064"/>
    <lineage>
        <taxon>Eukaryota</taxon>
        <taxon>Fungi</taxon>
        <taxon>Dikarya</taxon>
        <taxon>Ascomycota</taxon>
        <taxon>Pezizomycotina</taxon>
        <taxon>Sordariomycetes</taxon>
        <taxon>Sordariomycetidae</taxon>
        <taxon>Ophiostomatales</taxon>
        <taxon>Ophiostomataceae</taxon>
        <taxon>Sporothrix</taxon>
    </lineage>
</organism>
<accession>A0ABP0CPM8</accession>
<comment type="caution">
    <text evidence="2">The sequence shown here is derived from an EMBL/GenBank/DDBJ whole genome shotgun (WGS) entry which is preliminary data.</text>
</comment>
<reference evidence="2 3" key="1">
    <citation type="submission" date="2024-01" db="EMBL/GenBank/DDBJ databases">
        <authorList>
            <person name="Allen C."/>
            <person name="Tagirdzhanova G."/>
        </authorList>
    </citation>
    <scope>NUCLEOTIDE SEQUENCE [LARGE SCALE GENOMIC DNA]</scope>
</reference>
<comment type="similarity">
    <text evidence="1">Belongs to the asaB hydroxylase/desaturase family.</text>
</comment>
<protein>
    <submittedName>
        <fullName evidence="2">Uncharacterized protein</fullName>
    </submittedName>
</protein>
<dbReference type="PANTHER" id="PTHR34598:SF3">
    <property type="entry name" value="OXIDOREDUCTASE AN1597"/>
    <property type="match status" value="1"/>
</dbReference>
<dbReference type="InterPro" id="IPR044053">
    <property type="entry name" value="AsaB-like"/>
</dbReference>
<name>A0ABP0CPM8_9PEZI</name>
<proteinExistence type="inferred from homology"/>
<sequence length="316" mass="35437">MSQTATQTSTSSKVHGSLAVEAPELRVKLAYYLPPEVPRAPSIYDLELINGSRDQDIVDVAMHDVRGREDDFKIDTHGFQYLKVNSAMVKEDFDYDERIEEKYFPEVEEWIRRLYPQTTKIHHLGHIVRGAVLQTDFTKPAPAWNMPNRGIAPAPRVHIDFTREGGFLVLAQAFGQGLSDEVRARGKRVLCFSVWRPLTTVRRDPLGVVDCNSVHEADLVKLARIFPDGARGENVVVKANGRTLPSSRPCGHKWHYMSGQTPQDLLIIKTSDTGDCDWETIPGGRVGSSPHASFALPGTEKEPIRESIEVRCIIEL</sequence>
<gene>
    <name evidence="2" type="ORF">SBRCBS47491_008444</name>
</gene>
<dbReference type="EMBL" id="CAWUHC010000110">
    <property type="protein sequence ID" value="CAK7232955.1"/>
    <property type="molecule type" value="Genomic_DNA"/>
</dbReference>
<evidence type="ECO:0000313" key="2">
    <source>
        <dbReference type="EMBL" id="CAK7232955.1"/>
    </source>
</evidence>
<evidence type="ECO:0000256" key="1">
    <source>
        <dbReference type="ARBA" id="ARBA00023604"/>
    </source>
</evidence>
<dbReference type="PANTHER" id="PTHR34598">
    <property type="entry name" value="BLL6449 PROTEIN"/>
    <property type="match status" value="1"/>
</dbReference>
<keyword evidence="3" id="KW-1185">Reference proteome</keyword>
<dbReference type="Proteomes" id="UP001642406">
    <property type="component" value="Unassembled WGS sequence"/>
</dbReference>